<evidence type="ECO:0000313" key="3">
    <source>
        <dbReference type="Proteomes" id="UP000474758"/>
    </source>
</evidence>
<comment type="caution">
    <text evidence="2">The sequence shown here is derived from an EMBL/GenBank/DDBJ whole genome shotgun (WGS) entry which is preliminary data.</text>
</comment>
<sequence>MSRLFFLLYALIGPSLAGVGVVIVLTMGLDTLRPILTSAAVGFALGVPAAWIVMRQLAGGPGS</sequence>
<dbReference type="Proteomes" id="UP000474758">
    <property type="component" value="Unassembled WGS sequence"/>
</dbReference>
<name>A0A6M1U7Y0_9RHOB</name>
<keyword evidence="1" id="KW-0812">Transmembrane</keyword>
<keyword evidence="1" id="KW-1133">Transmembrane helix</keyword>
<evidence type="ECO:0000313" key="2">
    <source>
        <dbReference type="EMBL" id="NGQ92625.1"/>
    </source>
</evidence>
<keyword evidence="3" id="KW-1185">Reference proteome</keyword>
<evidence type="ECO:0000256" key="1">
    <source>
        <dbReference type="SAM" id="Phobius"/>
    </source>
</evidence>
<accession>A0A6M1U7Y0</accession>
<proteinExistence type="predicted"/>
<organism evidence="2 3">
    <name type="scientific">Paragemmobacter kunshanensis</name>
    <dbReference type="NCBI Taxonomy" id="2583234"/>
    <lineage>
        <taxon>Bacteria</taxon>
        <taxon>Pseudomonadati</taxon>
        <taxon>Pseudomonadota</taxon>
        <taxon>Alphaproteobacteria</taxon>
        <taxon>Rhodobacterales</taxon>
        <taxon>Paracoccaceae</taxon>
        <taxon>Paragemmobacter</taxon>
    </lineage>
</organism>
<protein>
    <submittedName>
        <fullName evidence="2">CTP synthetase</fullName>
    </submittedName>
</protein>
<keyword evidence="1" id="KW-0472">Membrane</keyword>
<feature type="transmembrane region" description="Helical" evidence="1">
    <location>
        <begin position="33"/>
        <end position="54"/>
    </location>
</feature>
<reference evidence="2 3" key="1">
    <citation type="submission" date="2020-02" db="EMBL/GenBank/DDBJ databases">
        <title>Rhodobacter translucens sp. nov., a novel bacterium isolated from activated sludge.</title>
        <authorList>
            <person name="Liu J."/>
        </authorList>
    </citation>
    <scope>NUCLEOTIDE SEQUENCE [LARGE SCALE GENOMIC DNA]</scope>
    <source>
        <strain evidence="2 3">HX-7-19</strain>
    </source>
</reference>
<dbReference type="AlphaFoldDB" id="A0A6M1U7Y0"/>
<gene>
    <name evidence="2" type="ORF">G5V65_17160</name>
</gene>
<dbReference type="EMBL" id="JAALFE010000020">
    <property type="protein sequence ID" value="NGQ92625.1"/>
    <property type="molecule type" value="Genomic_DNA"/>
</dbReference>